<keyword evidence="1" id="KW-0802">TPR repeat</keyword>
<dbReference type="Proteomes" id="UP001374579">
    <property type="component" value="Unassembled WGS sequence"/>
</dbReference>
<feature type="repeat" description="TPR" evidence="1">
    <location>
        <begin position="91"/>
        <end position="124"/>
    </location>
</feature>
<dbReference type="PANTHER" id="PTHR47059:SF1">
    <property type="entry name" value="TETRATRICOPEPTIDE REPEAT PROTEIN 32"/>
    <property type="match status" value="1"/>
</dbReference>
<reference evidence="2 3" key="1">
    <citation type="submission" date="2024-02" db="EMBL/GenBank/DDBJ databases">
        <title>Chromosome-scale genome assembly of the rough periwinkle Littorina saxatilis.</title>
        <authorList>
            <person name="De Jode A."/>
            <person name="Faria R."/>
            <person name="Formenti G."/>
            <person name="Sims Y."/>
            <person name="Smith T.P."/>
            <person name="Tracey A."/>
            <person name="Wood J.M.D."/>
            <person name="Zagrodzka Z.B."/>
            <person name="Johannesson K."/>
            <person name="Butlin R.K."/>
            <person name="Leder E.H."/>
        </authorList>
    </citation>
    <scope>NUCLEOTIDE SEQUENCE [LARGE SCALE GENOMIC DNA]</scope>
    <source>
        <strain evidence="2">Snail1</strain>
        <tissue evidence="2">Muscle</tissue>
    </source>
</reference>
<dbReference type="PANTHER" id="PTHR47059">
    <property type="entry name" value="TETRATRICOPEPTIDE REPEAT PROTEIN 32"/>
    <property type="match status" value="1"/>
</dbReference>
<dbReference type="PROSITE" id="PS50005">
    <property type="entry name" value="TPR"/>
    <property type="match status" value="2"/>
</dbReference>
<evidence type="ECO:0000313" key="2">
    <source>
        <dbReference type="EMBL" id="KAK7091917.1"/>
    </source>
</evidence>
<dbReference type="PROSITE" id="PS50293">
    <property type="entry name" value="TPR_REGION"/>
    <property type="match status" value="1"/>
</dbReference>
<dbReference type="InterPro" id="IPR011990">
    <property type="entry name" value="TPR-like_helical_dom_sf"/>
</dbReference>
<gene>
    <name evidence="2" type="ORF">V1264_009534</name>
</gene>
<dbReference type="Pfam" id="PF00515">
    <property type="entry name" value="TPR_1"/>
    <property type="match status" value="1"/>
</dbReference>
<dbReference type="SMART" id="SM00028">
    <property type="entry name" value="TPR"/>
    <property type="match status" value="2"/>
</dbReference>
<evidence type="ECO:0008006" key="4">
    <source>
        <dbReference type="Google" id="ProtNLM"/>
    </source>
</evidence>
<dbReference type="EMBL" id="JBAMIC010000022">
    <property type="protein sequence ID" value="KAK7091917.1"/>
    <property type="molecule type" value="Genomic_DNA"/>
</dbReference>
<sequence length="146" mass="17118">MNFEMFEKAEGLEKEGKKEEAIKAYTDFITQCCSCYEKEVELPEVLEQTRARKEKLALAYNNRGFLYYLKVEFKLAAQDYTHALNYNPNMAVAYYNRGLIHYRLSRFSEAVVDLKEAVKLKPDLEPAHMCLQQALKDFEQRSVVQQ</sequence>
<organism evidence="2 3">
    <name type="scientific">Littorina saxatilis</name>
    <dbReference type="NCBI Taxonomy" id="31220"/>
    <lineage>
        <taxon>Eukaryota</taxon>
        <taxon>Metazoa</taxon>
        <taxon>Spiralia</taxon>
        <taxon>Lophotrochozoa</taxon>
        <taxon>Mollusca</taxon>
        <taxon>Gastropoda</taxon>
        <taxon>Caenogastropoda</taxon>
        <taxon>Littorinimorpha</taxon>
        <taxon>Littorinoidea</taxon>
        <taxon>Littorinidae</taxon>
        <taxon>Littorina</taxon>
    </lineage>
</organism>
<evidence type="ECO:0000313" key="3">
    <source>
        <dbReference type="Proteomes" id="UP001374579"/>
    </source>
</evidence>
<keyword evidence="3" id="KW-1185">Reference proteome</keyword>
<comment type="caution">
    <text evidence="2">The sequence shown here is derived from an EMBL/GenBank/DDBJ whole genome shotgun (WGS) entry which is preliminary data.</text>
</comment>
<dbReference type="InterPro" id="IPR019734">
    <property type="entry name" value="TPR_rpt"/>
</dbReference>
<name>A0AAN9ARY7_9CAEN</name>
<dbReference type="SUPFAM" id="SSF48452">
    <property type="entry name" value="TPR-like"/>
    <property type="match status" value="1"/>
</dbReference>
<feature type="repeat" description="TPR" evidence="1">
    <location>
        <begin position="57"/>
        <end position="90"/>
    </location>
</feature>
<protein>
    <recommendedName>
        <fullName evidence="4">Tetratricopeptide repeat protein</fullName>
    </recommendedName>
</protein>
<evidence type="ECO:0000256" key="1">
    <source>
        <dbReference type="PROSITE-ProRule" id="PRU00339"/>
    </source>
</evidence>
<dbReference type="Gene3D" id="1.25.40.10">
    <property type="entry name" value="Tetratricopeptide repeat domain"/>
    <property type="match status" value="1"/>
</dbReference>
<proteinExistence type="predicted"/>
<accession>A0AAN9ARY7</accession>
<dbReference type="AlphaFoldDB" id="A0AAN9ARY7"/>